<dbReference type="AlphaFoldDB" id="A0A423XDK0"/>
<proteinExistence type="predicted"/>
<gene>
    <name evidence="2" type="ORF">VPNG_04149</name>
</gene>
<comment type="caution">
    <text evidence="2">The sequence shown here is derived from an EMBL/GenBank/DDBJ whole genome shotgun (WGS) entry which is preliminary data.</text>
</comment>
<feature type="region of interest" description="Disordered" evidence="1">
    <location>
        <begin position="1"/>
        <end position="56"/>
    </location>
</feature>
<name>A0A423XDK0_9PEZI</name>
<organism evidence="2 3">
    <name type="scientific">Cytospora leucostoma</name>
    <dbReference type="NCBI Taxonomy" id="1230097"/>
    <lineage>
        <taxon>Eukaryota</taxon>
        <taxon>Fungi</taxon>
        <taxon>Dikarya</taxon>
        <taxon>Ascomycota</taxon>
        <taxon>Pezizomycotina</taxon>
        <taxon>Sordariomycetes</taxon>
        <taxon>Sordariomycetidae</taxon>
        <taxon>Diaporthales</taxon>
        <taxon>Cytosporaceae</taxon>
        <taxon>Cytospora</taxon>
    </lineage>
</organism>
<reference evidence="2 3" key="1">
    <citation type="submission" date="2015-09" db="EMBL/GenBank/DDBJ databases">
        <title>Host preference determinants of Valsa canker pathogens revealed by comparative genomics.</title>
        <authorList>
            <person name="Yin Z."/>
            <person name="Huang L."/>
        </authorList>
    </citation>
    <scope>NUCLEOTIDE SEQUENCE [LARGE SCALE GENOMIC DNA]</scope>
    <source>
        <strain evidence="2 3">SXYLt</strain>
    </source>
</reference>
<feature type="compositionally biased region" description="Acidic residues" evidence="1">
    <location>
        <begin position="46"/>
        <end position="56"/>
    </location>
</feature>
<dbReference type="EMBL" id="LKEB01000016">
    <property type="protein sequence ID" value="ROW14095.1"/>
    <property type="molecule type" value="Genomic_DNA"/>
</dbReference>
<evidence type="ECO:0000313" key="2">
    <source>
        <dbReference type="EMBL" id="ROW14095.1"/>
    </source>
</evidence>
<feature type="compositionally biased region" description="Low complexity" evidence="1">
    <location>
        <begin position="20"/>
        <end position="29"/>
    </location>
</feature>
<keyword evidence="3" id="KW-1185">Reference proteome</keyword>
<sequence length="796" mass="81502">MSGLRADDRPEAEAVQQPVEAQCAQQAVDDAAEAEAAEQAAHDAQDAAEEQADGGDDLEEGLAQEAPQGVELLLGVGEVLELALGAVDGLRDGACELCVWIDVEVELLGCGLTRASLVLSVGLDVAVGVETADDAVRLAEDVAALLDQRADLLDQGLLVALVLGLALRRLDLGRDQLADGLDLVEALLQAHGHLDGELLVLLPLQPLLLLLLRLALGLGLLRDVRQEVDVAHRHALGVDHVAVVVDLLAGADERVSRRQLADQVALIVDDVTLLVDGEAGHRSLLLLDLLGRPALSLAEHIAVLVDNVTILINGTTSKDLGVSRDEAADNLAGWRHDLTVLVDGQALEVGEDALLGPLTLALGHKLRVAEDIAGLAEDLAVLVAHAADHALEVAVNDTAVDDTIAIDNVTCLVDTLAGKYGPVNLGLGLRLGLLLFLPAFGPADDVPGLVEDLAVRVDALALEELEVALDDLADLLAVPEDVALGVDGVALEGLEGLGLQEVLELVVGDGLRPADLLSAVVPNDAVLVDLAADQVLRDALDDAADGLALVVDDVAELVDGAALQDGVVDLGRVGGSLVRVAGGGLEVFGLVNALGQRGAGLRSLALGLAGLGGSLVGVACSSLKVLRLLGALGQCGTGLGTLTLGSFALSATGLSSVIVGVASSSLQVIGLLDTLGKFGAGLGGALSLGARVASVLELFRRLLREAHLGLRALALSRACTPGLALGLLLLGGTLLARPFSCLLAFGSFTWRMTVISGVGERILGTQFLTIFQALYMGAPLARGGGLQILGPLDTLG</sequence>
<protein>
    <submittedName>
        <fullName evidence="2">Uncharacterized protein</fullName>
    </submittedName>
</protein>
<accession>A0A423XDK0</accession>
<dbReference type="InParanoid" id="A0A423XDK0"/>
<dbReference type="OrthoDB" id="5431482at2759"/>
<evidence type="ECO:0000313" key="3">
    <source>
        <dbReference type="Proteomes" id="UP000285146"/>
    </source>
</evidence>
<evidence type="ECO:0000256" key="1">
    <source>
        <dbReference type="SAM" id="MobiDB-lite"/>
    </source>
</evidence>
<feature type="compositionally biased region" description="Basic and acidic residues" evidence="1">
    <location>
        <begin position="1"/>
        <end position="12"/>
    </location>
</feature>
<dbReference type="Proteomes" id="UP000285146">
    <property type="component" value="Unassembled WGS sequence"/>
</dbReference>